<sequence>MEEAIEKASVLIEALPYLRGYRGKRVVIKLGGAAMVEPRMLDTFLQDVVFLQAAGIGPIIIHGGGPLISEEMSRRGLEARFIRGHRFTDAQTLTIVREVLLRVNRNLVRGIREHGGRAEGLHVDGQSALVGRRLRLTEEGGGTIDLGLVGEIAQVRSVILEGLCNAGI</sequence>
<keyword evidence="1" id="KW-0808">Transferase</keyword>
<organism evidence="3">
    <name type="scientific">marine sediment metagenome</name>
    <dbReference type="NCBI Taxonomy" id="412755"/>
    <lineage>
        <taxon>unclassified sequences</taxon>
        <taxon>metagenomes</taxon>
        <taxon>ecological metagenomes</taxon>
    </lineage>
</organism>
<accession>X1ILE8</accession>
<protein>
    <recommendedName>
        <fullName evidence="2">Aspartate/glutamate/uridylate kinase domain-containing protein</fullName>
    </recommendedName>
</protein>
<comment type="caution">
    <text evidence="3">The sequence shown here is derived from an EMBL/GenBank/DDBJ whole genome shotgun (WGS) entry which is preliminary data.</text>
</comment>
<name>X1ILE8_9ZZZZ</name>
<proteinExistence type="predicted"/>
<evidence type="ECO:0000256" key="1">
    <source>
        <dbReference type="ARBA" id="ARBA00022679"/>
    </source>
</evidence>
<dbReference type="PANTHER" id="PTHR23342:SF0">
    <property type="entry name" value="N-ACETYLGLUTAMATE SYNTHASE, MITOCHONDRIAL"/>
    <property type="match status" value="1"/>
</dbReference>
<dbReference type="EMBL" id="BARU01028391">
    <property type="protein sequence ID" value="GAH70065.1"/>
    <property type="molecule type" value="Genomic_DNA"/>
</dbReference>
<reference evidence="3" key="1">
    <citation type="journal article" date="2014" name="Front. Microbiol.">
        <title>High frequency of phylogenetically diverse reductive dehalogenase-homologous genes in deep subseafloor sedimentary metagenomes.</title>
        <authorList>
            <person name="Kawai M."/>
            <person name="Futagami T."/>
            <person name="Toyoda A."/>
            <person name="Takaki Y."/>
            <person name="Nishi S."/>
            <person name="Hori S."/>
            <person name="Arai W."/>
            <person name="Tsubouchi T."/>
            <person name="Morono Y."/>
            <person name="Uchiyama I."/>
            <person name="Ito T."/>
            <person name="Fujiyama A."/>
            <person name="Inagaki F."/>
            <person name="Takami H."/>
        </authorList>
    </citation>
    <scope>NUCLEOTIDE SEQUENCE</scope>
    <source>
        <strain evidence="3">Expedition CK06-06</strain>
    </source>
</reference>
<evidence type="ECO:0000259" key="2">
    <source>
        <dbReference type="Pfam" id="PF00696"/>
    </source>
</evidence>
<feature type="non-terminal residue" evidence="3">
    <location>
        <position position="168"/>
    </location>
</feature>
<dbReference type="GO" id="GO:0003991">
    <property type="term" value="F:acetylglutamate kinase activity"/>
    <property type="evidence" value="ECO:0007669"/>
    <property type="project" value="TreeGrafter"/>
</dbReference>
<dbReference type="InterPro" id="IPR036393">
    <property type="entry name" value="AceGlu_kinase-like_sf"/>
</dbReference>
<dbReference type="SUPFAM" id="SSF53633">
    <property type="entry name" value="Carbamate kinase-like"/>
    <property type="match status" value="1"/>
</dbReference>
<gene>
    <name evidence="3" type="ORF">S03H2_45320</name>
</gene>
<dbReference type="InterPro" id="IPR001048">
    <property type="entry name" value="Asp/Glu/Uridylate_kinase"/>
</dbReference>
<feature type="domain" description="Aspartate/glutamate/uridylate kinase" evidence="2">
    <location>
        <begin position="24"/>
        <end position="161"/>
    </location>
</feature>
<dbReference type="AlphaFoldDB" id="X1ILE8"/>
<dbReference type="Pfam" id="PF00696">
    <property type="entry name" value="AA_kinase"/>
    <property type="match status" value="1"/>
</dbReference>
<dbReference type="PANTHER" id="PTHR23342">
    <property type="entry name" value="N-ACETYLGLUTAMATE SYNTHASE"/>
    <property type="match status" value="1"/>
</dbReference>
<dbReference type="Gene3D" id="3.40.1160.10">
    <property type="entry name" value="Acetylglutamate kinase-like"/>
    <property type="match status" value="1"/>
</dbReference>
<dbReference type="GO" id="GO:0006526">
    <property type="term" value="P:L-arginine biosynthetic process"/>
    <property type="evidence" value="ECO:0007669"/>
    <property type="project" value="TreeGrafter"/>
</dbReference>
<evidence type="ECO:0000313" key="3">
    <source>
        <dbReference type="EMBL" id="GAH70065.1"/>
    </source>
</evidence>